<evidence type="ECO:0000259" key="8">
    <source>
        <dbReference type="PROSITE" id="PS51519"/>
    </source>
</evidence>
<dbReference type="Proteomes" id="UP001061958">
    <property type="component" value="Unassembled WGS sequence"/>
</dbReference>
<evidence type="ECO:0000256" key="7">
    <source>
        <dbReference type="SAM" id="MobiDB-lite"/>
    </source>
</evidence>
<organism evidence="9 10">
    <name type="scientific">Galdieria partita</name>
    <dbReference type="NCBI Taxonomy" id="83374"/>
    <lineage>
        <taxon>Eukaryota</taxon>
        <taxon>Rhodophyta</taxon>
        <taxon>Bangiophyceae</taxon>
        <taxon>Galdieriales</taxon>
        <taxon>Galdieriaceae</taxon>
        <taxon>Galdieria</taxon>
    </lineage>
</organism>
<keyword evidence="10" id="KW-1185">Reference proteome</keyword>
<evidence type="ECO:0000256" key="2">
    <source>
        <dbReference type="ARBA" id="ARBA00023015"/>
    </source>
</evidence>
<protein>
    <recommendedName>
        <fullName evidence="8">RWP-RK domain-containing protein</fullName>
    </recommendedName>
</protein>
<dbReference type="PANTHER" id="PTHR46373">
    <property type="entry name" value="PROTEIN RKD4"/>
    <property type="match status" value="1"/>
</dbReference>
<evidence type="ECO:0000256" key="4">
    <source>
        <dbReference type="ARBA" id="ARBA00023125"/>
    </source>
</evidence>
<evidence type="ECO:0000256" key="6">
    <source>
        <dbReference type="ARBA" id="ARBA00023242"/>
    </source>
</evidence>
<keyword evidence="2" id="KW-0805">Transcription regulation</keyword>
<gene>
    <name evidence="9" type="ORF">GpartN1_g3678.t1</name>
</gene>
<dbReference type="GO" id="GO:0003700">
    <property type="term" value="F:DNA-binding transcription factor activity"/>
    <property type="evidence" value="ECO:0007669"/>
    <property type="project" value="InterPro"/>
</dbReference>
<evidence type="ECO:0000256" key="5">
    <source>
        <dbReference type="ARBA" id="ARBA00023163"/>
    </source>
</evidence>
<evidence type="ECO:0000313" key="10">
    <source>
        <dbReference type="Proteomes" id="UP001061958"/>
    </source>
</evidence>
<evidence type="ECO:0000313" key="9">
    <source>
        <dbReference type="EMBL" id="GJQ11887.1"/>
    </source>
</evidence>
<dbReference type="InterPro" id="IPR044607">
    <property type="entry name" value="RKD-like"/>
</dbReference>
<dbReference type="InterPro" id="IPR003035">
    <property type="entry name" value="RWP-RK_dom"/>
</dbReference>
<dbReference type="Pfam" id="PF02042">
    <property type="entry name" value="RWP-RK"/>
    <property type="match status" value="1"/>
</dbReference>
<accession>A0A9C7UQV8</accession>
<dbReference type="GO" id="GO:0003677">
    <property type="term" value="F:DNA binding"/>
    <property type="evidence" value="ECO:0007669"/>
    <property type="project" value="UniProtKB-KW"/>
</dbReference>
<dbReference type="PROSITE" id="PS51519">
    <property type="entry name" value="RWP_RK"/>
    <property type="match status" value="1"/>
</dbReference>
<dbReference type="EMBL" id="BQMJ01000028">
    <property type="protein sequence ID" value="GJQ11887.1"/>
    <property type="molecule type" value="Genomic_DNA"/>
</dbReference>
<keyword evidence="5" id="KW-0804">Transcription</keyword>
<dbReference type="OrthoDB" id="6270329at2759"/>
<sequence>MRQGKHWSLVTYQIDSILPRTVYDDELLECTSGSLDIDKRAAHSRRYYPRGIPFYFGPPSEEANTAYRDSLTCYNDNRLCYPKCQQIGASNHPEKNLPSVTYIDKDEQICENCQMHICSCCGNPFSDEEYSNCHKVTTVLQENVNTSDQELREWRQWQFHSNSGQVNRLRDTSLPIGSTEHHHHVQQLRNKSSLSGKSSHSSLTIDHLSRYFDLPRKEAARQLGLCVTLLKRRCRELGIHSWPFRKMRCLDDRIRHLQLRKEGKQSTSDDCIDRQIWTLEQRRQSLLRNPNVPLRQLLGDQDDS</sequence>
<keyword evidence="4" id="KW-0238">DNA-binding</keyword>
<evidence type="ECO:0000256" key="3">
    <source>
        <dbReference type="ARBA" id="ARBA00023054"/>
    </source>
</evidence>
<reference evidence="9" key="2">
    <citation type="submission" date="2022-01" db="EMBL/GenBank/DDBJ databases">
        <authorList>
            <person name="Hirooka S."/>
            <person name="Miyagishima S.Y."/>
        </authorList>
    </citation>
    <scope>NUCLEOTIDE SEQUENCE</scope>
    <source>
        <strain evidence="9">NBRC 102759</strain>
    </source>
</reference>
<dbReference type="PANTHER" id="PTHR46373:SF2">
    <property type="entry name" value="RWP-RK DOMAIN-CONTAINING PROTEIN"/>
    <property type="match status" value="1"/>
</dbReference>
<comment type="function">
    <text evidence="1">Putative transcription factor.</text>
</comment>
<comment type="caution">
    <text evidence="9">The sequence shown here is derived from an EMBL/GenBank/DDBJ whole genome shotgun (WGS) entry which is preliminary data.</text>
</comment>
<keyword evidence="3" id="KW-0175">Coiled coil</keyword>
<feature type="domain" description="RWP-RK" evidence="8">
    <location>
        <begin position="185"/>
        <end position="270"/>
    </location>
</feature>
<proteinExistence type="predicted"/>
<feature type="region of interest" description="Disordered" evidence="7">
    <location>
        <begin position="175"/>
        <end position="199"/>
    </location>
</feature>
<keyword evidence="6" id="KW-0539">Nucleus</keyword>
<name>A0A9C7UQV8_9RHOD</name>
<reference evidence="9" key="1">
    <citation type="journal article" date="2022" name="Proc. Natl. Acad. Sci. U.S.A.">
        <title>Life cycle and functional genomics of the unicellular red alga Galdieria for elucidating algal and plant evolution and industrial use.</title>
        <authorList>
            <person name="Hirooka S."/>
            <person name="Itabashi T."/>
            <person name="Ichinose T.M."/>
            <person name="Onuma R."/>
            <person name="Fujiwara T."/>
            <person name="Yamashita S."/>
            <person name="Jong L.W."/>
            <person name="Tomita R."/>
            <person name="Iwane A.H."/>
            <person name="Miyagishima S.Y."/>
        </authorList>
    </citation>
    <scope>NUCLEOTIDE SEQUENCE</scope>
    <source>
        <strain evidence="9">NBRC 102759</strain>
    </source>
</reference>
<dbReference type="AlphaFoldDB" id="A0A9C7UQV8"/>
<evidence type="ECO:0000256" key="1">
    <source>
        <dbReference type="ARBA" id="ARBA00004049"/>
    </source>
</evidence>